<sequence length="180" mass="19986">MTRENKKSIIDELTEKLKSTPHFYISDASGFSVAQVNGFRKMCFDKGLEYKIYKNTLIKKALENLDTDYSEFAENALKGFSGILFSPEVGNLPAKVILDYRKKVATKDKKPWFKGASIEGAQFLGEENLEMLSKLKSKEELLGEVISLLQSPATNVVSALQSGKNILAGLVKTLAEKEEA</sequence>
<comment type="subunit">
    <text evidence="6">Part of the ribosomal stalk of the 50S ribosomal subunit. The N-terminus interacts with L11 and the large rRNA to form the base of the stalk. The C-terminus forms an elongated spine to which L12 dimers bind in a sequential fashion forming a multimeric L10(L12)X complex.</text>
</comment>
<dbReference type="SUPFAM" id="SSF160369">
    <property type="entry name" value="Ribosomal protein L10-like"/>
    <property type="match status" value="1"/>
</dbReference>
<dbReference type="GO" id="GO:0070180">
    <property type="term" value="F:large ribosomal subunit rRNA binding"/>
    <property type="evidence" value="ECO:0007669"/>
    <property type="project" value="UniProtKB-UniRule"/>
</dbReference>
<evidence type="ECO:0000256" key="1">
    <source>
        <dbReference type="ARBA" id="ARBA00002633"/>
    </source>
</evidence>
<keyword evidence="4 6" id="KW-0687">Ribonucleoprotein</keyword>
<keyword evidence="6" id="KW-0699">rRNA-binding</keyword>
<dbReference type="NCBIfam" id="NF000955">
    <property type="entry name" value="PRK00099.1-1"/>
    <property type="match status" value="1"/>
</dbReference>
<dbReference type="STRING" id="320787.CA2015_2509"/>
<evidence type="ECO:0000256" key="5">
    <source>
        <dbReference type="ARBA" id="ARBA00035202"/>
    </source>
</evidence>
<dbReference type="RefSeq" id="WP_048642216.1">
    <property type="nucleotide sequence ID" value="NZ_CAXBGM010000004.1"/>
</dbReference>
<keyword evidence="8" id="KW-1185">Reference proteome</keyword>
<dbReference type="InterPro" id="IPR047865">
    <property type="entry name" value="Ribosomal_uL10_bac_type"/>
</dbReference>
<evidence type="ECO:0000256" key="3">
    <source>
        <dbReference type="ARBA" id="ARBA00022980"/>
    </source>
</evidence>
<reference evidence="7 8" key="1">
    <citation type="submission" date="2015-07" db="EMBL/GenBank/DDBJ databases">
        <authorList>
            <person name="Kim K.M."/>
        </authorList>
    </citation>
    <scope>NUCLEOTIDE SEQUENCE [LARGE SCALE GENOMIC DNA]</scope>
    <source>
        <strain evidence="7 8">KCTC 12363</strain>
    </source>
</reference>
<organism evidence="7 8">
    <name type="scientific">Cyclobacterium amurskyense</name>
    <dbReference type="NCBI Taxonomy" id="320787"/>
    <lineage>
        <taxon>Bacteria</taxon>
        <taxon>Pseudomonadati</taxon>
        <taxon>Bacteroidota</taxon>
        <taxon>Cytophagia</taxon>
        <taxon>Cytophagales</taxon>
        <taxon>Cyclobacteriaceae</taxon>
        <taxon>Cyclobacterium</taxon>
    </lineage>
</organism>
<evidence type="ECO:0000256" key="2">
    <source>
        <dbReference type="ARBA" id="ARBA00008889"/>
    </source>
</evidence>
<evidence type="ECO:0000313" key="7">
    <source>
        <dbReference type="EMBL" id="AKP51920.1"/>
    </source>
</evidence>
<dbReference type="Gene3D" id="6.10.250.290">
    <property type="match status" value="1"/>
</dbReference>
<dbReference type="KEGG" id="camu:CA2015_2509"/>
<gene>
    <name evidence="6" type="primary">rplJ</name>
    <name evidence="7" type="ORF">CA2015_2509</name>
</gene>
<dbReference type="InterPro" id="IPR001790">
    <property type="entry name" value="Ribosomal_uL10"/>
</dbReference>
<comment type="similarity">
    <text evidence="2 6">Belongs to the universal ribosomal protein uL10 family.</text>
</comment>
<dbReference type="AlphaFoldDB" id="A0A0H4PFS6"/>
<dbReference type="GO" id="GO:0015934">
    <property type="term" value="C:large ribosomal subunit"/>
    <property type="evidence" value="ECO:0007669"/>
    <property type="project" value="InterPro"/>
</dbReference>
<evidence type="ECO:0000313" key="8">
    <source>
        <dbReference type="Proteomes" id="UP000036520"/>
    </source>
</evidence>
<dbReference type="GO" id="GO:0006412">
    <property type="term" value="P:translation"/>
    <property type="evidence" value="ECO:0007669"/>
    <property type="project" value="UniProtKB-UniRule"/>
</dbReference>
<accession>A0A0H4PFS6</accession>
<dbReference type="PROSITE" id="PS01109">
    <property type="entry name" value="RIBOSOMAL_L10"/>
    <property type="match status" value="1"/>
</dbReference>
<dbReference type="EMBL" id="CP012040">
    <property type="protein sequence ID" value="AKP51920.1"/>
    <property type="molecule type" value="Genomic_DNA"/>
</dbReference>
<dbReference type="Proteomes" id="UP000036520">
    <property type="component" value="Chromosome"/>
</dbReference>
<dbReference type="PATRIC" id="fig|320787.5.peg.2751"/>
<dbReference type="InterPro" id="IPR002363">
    <property type="entry name" value="Ribosomal_uL10_CS_bac"/>
</dbReference>
<dbReference type="InterPro" id="IPR043141">
    <property type="entry name" value="Ribosomal_uL10-like_sf"/>
</dbReference>
<dbReference type="PANTHER" id="PTHR11560">
    <property type="entry name" value="39S RIBOSOMAL PROTEIN L10, MITOCHONDRIAL"/>
    <property type="match status" value="1"/>
</dbReference>
<proteinExistence type="inferred from homology"/>
<dbReference type="HAMAP" id="MF_00362">
    <property type="entry name" value="Ribosomal_uL10"/>
    <property type="match status" value="1"/>
</dbReference>
<name>A0A0H4PFS6_9BACT</name>
<keyword evidence="3 6" id="KW-0689">Ribosomal protein</keyword>
<dbReference type="OrthoDB" id="1523686at2"/>
<dbReference type="InterPro" id="IPR022973">
    <property type="entry name" value="Ribosomal_uL10_bac"/>
</dbReference>
<comment type="function">
    <text evidence="1 6">Forms part of the ribosomal stalk, playing a central role in the interaction of the ribosome with GTP-bound translation factors.</text>
</comment>
<dbReference type="CDD" id="cd05797">
    <property type="entry name" value="Ribosomal_L10"/>
    <property type="match status" value="1"/>
</dbReference>
<keyword evidence="6" id="KW-0694">RNA-binding</keyword>
<dbReference type="Pfam" id="PF00466">
    <property type="entry name" value="Ribosomal_L10"/>
    <property type="match status" value="1"/>
</dbReference>
<dbReference type="Gene3D" id="3.30.70.1730">
    <property type="match status" value="1"/>
</dbReference>
<evidence type="ECO:0000256" key="4">
    <source>
        <dbReference type="ARBA" id="ARBA00023274"/>
    </source>
</evidence>
<dbReference type="GO" id="GO:0003735">
    <property type="term" value="F:structural constituent of ribosome"/>
    <property type="evidence" value="ECO:0007669"/>
    <property type="project" value="InterPro"/>
</dbReference>
<protein>
    <recommendedName>
        <fullName evidence="5 6">Large ribosomal subunit protein uL10</fullName>
    </recommendedName>
</protein>
<evidence type="ECO:0000256" key="6">
    <source>
        <dbReference type="HAMAP-Rule" id="MF_00362"/>
    </source>
</evidence>